<dbReference type="FunFam" id="3.30.70.270:FF:000001">
    <property type="entry name" value="Diguanylate cyclase domain protein"/>
    <property type="match status" value="1"/>
</dbReference>
<evidence type="ECO:0000313" key="4">
    <source>
        <dbReference type="Proteomes" id="UP000256269"/>
    </source>
</evidence>
<dbReference type="SUPFAM" id="SSF55073">
    <property type="entry name" value="Nucleotide cyclase"/>
    <property type="match status" value="1"/>
</dbReference>
<dbReference type="GO" id="GO:0052621">
    <property type="term" value="F:diguanylate cyclase activity"/>
    <property type="evidence" value="ECO:0007669"/>
    <property type="project" value="TreeGrafter"/>
</dbReference>
<dbReference type="EMBL" id="QUNO01000012">
    <property type="protein sequence ID" value="REH41146.1"/>
    <property type="molecule type" value="Genomic_DNA"/>
</dbReference>
<keyword evidence="4" id="KW-1185">Reference proteome</keyword>
<feature type="transmembrane region" description="Helical" evidence="1">
    <location>
        <begin position="129"/>
        <end position="156"/>
    </location>
</feature>
<keyword evidence="1" id="KW-1133">Transmembrane helix</keyword>
<proteinExistence type="predicted"/>
<feature type="domain" description="GGDEF" evidence="2">
    <location>
        <begin position="277"/>
        <end position="411"/>
    </location>
</feature>
<dbReference type="Pfam" id="PF00990">
    <property type="entry name" value="GGDEF"/>
    <property type="match status" value="1"/>
</dbReference>
<dbReference type="InterPro" id="IPR000160">
    <property type="entry name" value="GGDEF_dom"/>
</dbReference>
<feature type="transmembrane region" description="Helical" evidence="1">
    <location>
        <begin position="87"/>
        <end position="109"/>
    </location>
</feature>
<feature type="transmembrane region" description="Helical" evidence="1">
    <location>
        <begin position="49"/>
        <end position="66"/>
    </location>
</feature>
<dbReference type="GO" id="GO:0005886">
    <property type="term" value="C:plasma membrane"/>
    <property type="evidence" value="ECO:0007669"/>
    <property type="project" value="TreeGrafter"/>
</dbReference>
<protein>
    <submittedName>
        <fullName evidence="3">Diguanylate cyclase (GGDEF)-like protein</fullName>
    </submittedName>
</protein>
<feature type="transmembrane region" description="Helical" evidence="1">
    <location>
        <begin position="163"/>
        <end position="185"/>
    </location>
</feature>
<evidence type="ECO:0000313" key="3">
    <source>
        <dbReference type="EMBL" id="REH41146.1"/>
    </source>
</evidence>
<dbReference type="PROSITE" id="PS50887">
    <property type="entry name" value="GGDEF"/>
    <property type="match status" value="1"/>
</dbReference>
<comment type="caution">
    <text evidence="3">The sequence shown here is derived from an EMBL/GenBank/DDBJ whole genome shotgun (WGS) entry which is preliminary data.</text>
</comment>
<dbReference type="GO" id="GO:1902201">
    <property type="term" value="P:negative regulation of bacterial-type flagellum-dependent cell motility"/>
    <property type="evidence" value="ECO:0007669"/>
    <property type="project" value="TreeGrafter"/>
</dbReference>
<dbReference type="InterPro" id="IPR050469">
    <property type="entry name" value="Diguanylate_Cyclase"/>
</dbReference>
<organism evidence="3 4">
    <name type="scientific">Kutzneria buriramensis</name>
    <dbReference type="NCBI Taxonomy" id="1045776"/>
    <lineage>
        <taxon>Bacteria</taxon>
        <taxon>Bacillati</taxon>
        <taxon>Actinomycetota</taxon>
        <taxon>Actinomycetes</taxon>
        <taxon>Pseudonocardiales</taxon>
        <taxon>Pseudonocardiaceae</taxon>
        <taxon>Kutzneria</taxon>
    </lineage>
</organism>
<dbReference type="AlphaFoldDB" id="A0A3E0HAS8"/>
<evidence type="ECO:0000259" key="2">
    <source>
        <dbReference type="PROSITE" id="PS50887"/>
    </source>
</evidence>
<dbReference type="NCBIfam" id="TIGR00254">
    <property type="entry name" value="GGDEF"/>
    <property type="match status" value="1"/>
</dbReference>
<feature type="transmembrane region" description="Helical" evidence="1">
    <location>
        <begin position="21"/>
        <end position="43"/>
    </location>
</feature>
<dbReference type="InterPro" id="IPR029787">
    <property type="entry name" value="Nucleotide_cyclase"/>
</dbReference>
<dbReference type="CDD" id="cd01949">
    <property type="entry name" value="GGDEF"/>
    <property type="match status" value="1"/>
</dbReference>
<name>A0A3E0HAS8_9PSEU</name>
<reference evidence="3 4" key="1">
    <citation type="submission" date="2018-08" db="EMBL/GenBank/DDBJ databases">
        <title>Genomic Encyclopedia of Archaeal and Bacterial Type Strains, Phase II (KMG-II): from individual species to whole genera.</title>
        <authorList>
            <person name="Goeker M."/>
        </authorList>
    </citation>
    <scope>NUCLEOTIDE SEQUENCE [LARGE SCALE GENOMIC DNA]</scope>
    <source>
        <strain evidence="3 4">DSM 45791</strain>
    </source>
</reference>
<dbReference type="RefSeq" id="WP_246015858.1">
    <property type="nucleotide sequence ID" value="NZ_CP144375.1"/>
</dbReference>
<evidence type="ECO:0000256" key="1">
    <source>
        <dbReference type="SAM" id="Phobius"/>
    </source>
</evidence>
<sequence length="413" mass="44486">MARPLLVRPANWAIRRLPPGLVAFTVVVELVAVVLPFLLPGQPPTAGDWLRFGVLLGIGVAQAELSRRTERMRRYLASTVHVNMTSVWIFAGAVDLPVGLAVTLTVLLFAHLWERIWRQLASRPAHRVIYTATTVVLSVLPVRPVMAAVNAALPFLDRDARGLIAVLVAMAAFFATNSVLVTVALKLRYPDLTVAELFGGWDVNALELATLCLGGLTAVVLMAHVYLVPLVVLPIVVLHRGVLMRQFQEMATTDHKTGVLNSVAWHDAAARELDRGAEFGVLMIDLDHFKRINDTHGHLVGDSVLREVADTVCDQVREVDAVGRFGGEEFVVLLPGAALPDAIRVAERIRTAIADLTVTEGTAAVSALSASIGVSVHPMAGAVLEQVLLAADNALYEAKRGGRNRVVSVLDPA</sequence>
<dbReference type="Gene3D" id="3.30.70.270">
    <property type="match status" value="1"/>
</dbReference>
<feature type="transmembrane region" description="Helical" evidence="1">
    <location>
        <begin position="205"/>
        <end position="238"/>
    </location>
</feature>
<dbReference type="GO" id="GO:0043709">
    <property type="term" value="P:cell adhesion involved in single-species biofilm formation"/>
    <property type="evidence" value="ECO:0007669"/>
    <property type="project" value="TreeGrafter"/>
</dbReference>
<keyword evidence="1" id="KW-0472">Membrane</keyword>
<accession>A0A3E0HAS8</accession>
<dbReference type="SMART" id="SM00267">
    <property type="entry name" value="GGDEF"/>
    <property type="match status" value="1"/>
</dbReference>
<keyword evidence="1" id="KW-0812">Transmembrane</keyword>
<gene>
    <name evidence="3" type="ORF">BCF44_112228</name>
</gene>
<dbReference type="PANTHER" id="PTHR45138:SF9">
    <property type="entry name" value="DIGUANYLATE CYCLASE DGCM-RELATED"/>
    <property type="match status" value="1"/>
</dbReference>
<dbReference type="InterPro" id="IPR043128">
    <property type="entry name" value="Rev_trsase/Diguanyl_cyclase"/>
</dbReference>
<dbReference type="PANTHER" id="PTHR45138">
    <property type="entry name" value="REGULATORY COMPONENTS OF SENSORY TRANSDUCTION SYSTEM"/>
    <property type="match status" value="1"/>
</dbReference>
<dbReference type="Proteomes" id="UP000256269">
    <property type="component" value="Unassembled WGS sequence"/>
</dbReference>